<sequence length="210" mass="23040">MRILTGGGIPSLDFICPVISRDGWHFGPRRVRLLDLRADCAPVRLMTVDAHALFMRSLFYHNVWNSSPTTGNSVGRLTRISSYTTYWRKERRNEPGAVKSTDNTRGIPSSTFLVCPSLEIRCNQLEAINAALDGKNAFVFMPMGGGKSLCCQVPAVINTGKTHGVTIVKGIECPSRSGRGEWRTANERHVGVGEKTGFAVMCARRGNEGL</sequence>
<dbReference type="GO" id="GO:0005694">
    <property type="term" value="C:chromosome"/>
    <property type="evidence" value="ECO:0007669"/>
    <property type="project" value="TreeGrafter"/>
</dbReference>
<keyword evidence="4" id="KW-0539">Nucleus</keyword>
<dbReference type="PANTHER" id="PTHR13710:SF153">
    <property type="entry name" value="RECQ-LIKE DNA HELICASE BLM"/>
    <property type="match status" value="1"/>
</dbReference>
<dbReference type="Gene3D" id="3.40.50.300">
    <property type="entry name" value="P-loop containing nucleotide triphosphate hydrolases"/>
    <property type="match status" value="1"/>
</dbReference>
<dbReference type="PANTHER" id="PTHR13710">
    <property type="entry name" value="DNA HELICASE RECQ FAMILY MEMBER"/>
    <property type="match status" value="1"/>
</dbReference>
<dbReference type="GO" id="GO:0000724">
    <property type="term" value="P:double-strand break repair via homologous recombination"/>
    <property type="evidence" value="ECO:0007669"/>
    <property type="project" value="TreeGrafter"/>
</dbReference>
<evidence type="ECO:0000256" key="3">
    <source>
        <dbReference type="ARBA" id="ARBA00023235"/>
    </source>
</evidence>
<evidence type="ECO:0000313" key="6">
    <source>
        <dbReference type="Proteomes" id="UP001285441"/>
    </source>
</evidence>
<dbReference type="InterPro" id="IPR027417">
    <property type="entry name" value="P-loop_NTPase"/>
</dbReference>
<reference evidence="5" key="2">
    <citation type="submission" date="2023-06" db="EMBL/GenBank/DDBJ databases">
        <authorList>
            <consortium name="Lawrence Berkeley National Laboratory"/>
            <person name="Haridas S."/>
            <person name="Hensen N."/>
            <person name="Bonometti L."/>
            <person name="Westerberg I."/>
            <person name="Brannstrom I.O."/>
            <person name="Guillou S."/>
            <person name="Cros-Aarteil S."/>
            <person name="Calhoun S."/>
            <person name="Kuo A."/>
            <person name="Mondo S."/>
            <person name="Pangilinan J."/>
            <person name="Riley R."/>
            <person name="LaButti K."/>
            <person name="Andreopoulos B."/>
            <person name="Lipzen A."/>
            <person name="Chen C."/>
            <person name="Yanf M."/>
            <person name="Daum C."/>
            <person name="Ng V."/>
            <person name="Clum A."/>
            <person name="Steindorff A."/>
            <person name="Ohm R."/>
            <person name="Martin F."/>
            <person name="Silar P."/>
            <person name="Natvig D."/>
            <person name="Lalanne C."/>
            <person name="Gautier V."/>
            <person name="Ament-velasquez S.L."/>
            <person name="Kruys A."/>
            <person name="Hutchinson M.I."/>
            <person name="Powell A.J."/>
            <person name="Barry K."/>
            <person name="Miller A.N."/>
            <person name="Grigoriev I.V."/>
            <person name="Debuchy R."/>
            <person name="Gladieux P."/>
            <person name="Thoren M.H."/>
            <person name="Johannesson H."/>
        </authorList>
    </citation>
    <scope>NUCLEOTIDE SEQUENCE</scope>
    <source>
        <strain evidence="5">CBS 232.78</strain>
    </source>
</reference>
<evidence type="ECO:0000256" key="4">
    <source>
        <dbReference type="ARBA" id="ARBA00023242"/>
    </source>
</evidence>
<dbReference type="GO" id="GO:0005737">
    <property type="term" value="C:cytoplasm"/>
    <property type="evidence" value="ECO:0007669"/>
    <property type="project" value="TreeGrafter"/>
</dbReference>
<dbReference type="AlphaFoldDB" id="A0AAE0K5P8"/>
<dbReference type="GO" id="GO:0009378">
    <property type="term" value="F:four-way junction helicase activity"/>
    <property type="evidence" value="ECO:0007669"/>
    <property type="project" value="TreeGrafter"/>
</dbReference>
<protein>
    <recommendedName>
        <fullName evidence="7">DEAD/DEAH box helicase domain-containing protein</fullName>
    </recommendedName>
</protein>
<proteinExistence type="inferred from homology"/>
<name>A0AAE0K5P8_9PEZI</name>
<keyword evidence="2" id="KW-0238">DNA-binding</keyword>
<evidence type="ECO:0008006" key="7">
    <source>
        <dbReference type="Google" id="ProtNLM"/>
    </source>
</evidence>
<dbReference type="GO" id="GO:0043138">
    <property type="term" value="F:3'-5' DNA helicase activity"/>
    <property type="evidence" value="ECO:0007669"/>
    <property type="project" value="TreeGrafter"/>
</dbReference>
<dbReference type="SUPFAM" id="SSF52540">
    <property type="entry name" value="P-loop containing nucleoside triphosphate hydrolases"/>
    <property type="match status" value="1"/>
</dbReference>
<comment type="similarity">
    <text evidence="1">Belongs to the helicase family. RecQ subfamily.</text>
</comment>
<dbReference type="GO" id="GO:0005634">
    <property type="term" value="C:nucleus"/>
    <property type="evidence" value="ECO:0007669"/>
    <property type="project" value="TreeGrafter"/>
</dbReference>
<accession>A0AAE0K5P8</accession>
<comment type="caution">
    <text evidence="5">The sequence shown here is derived from an EMBL/GenBank/DDBJ whole genome shotgun (WGS) entry which is preliminary data.</text>
</comment>
<evidence type="ECO:0000256" key="2">
    <source>
        <dbReference type="ARBA" id="ARBA00023125"/>
    </source>
</evidence>
<dbReference type="GO" id="GO:0003677">
    <property type="term" value="F:DNA binding"/>
    <property type="evidence" value="ECO:0007669"/>
    <property type="project" value="UniProtKB-KW"/>
</dbReference>
<evidence type="ECO:0000313" key="5">
    <source>
        <dbReference type="EMBL" id="KAK3370369.1"/>
    </source>
</evidence>
<reference evidence="5" key="1">
    <citation type="journal article" date="2023" name="Mol. Phylogenet. Evol.">
        <title>Genome-scale phylogeny and comparative genomics of the fungal order Sordariales.</title>
        <authorList>
            <person name="Hensen N."/>
            <person name="Bonometti L."/>
            <person name="Westerberg I."/>
            <person name="Brannstrom I.O."/>
            <person name="Guillou S."/>
            <person name="Cros-Aarteil S."/>
            <person name="Calhoun S."/>
            <person name="Haridas S."/>
            <person name="Kuo A."/>
            <person name="Mondo S."/>
            <person name="Pangilinan J."/>
            <person name="Riley R."/>
            <person name="LaButti K."/>
            <person name="Andreopoulos B."/>
            <person name="Lipzen A."/>
            <person name="Chen C."/>
            <person name="Yan M."/>
            <person name="Daum C."/>
            <person name="Ng V."/>
            <person name="Clum A."/>
            <person name="Steindorff A."/>
            <person name="Ohm R.A."/>
            <person name="Martin F."/>
            <person name="Silar P."/>
            <person name="Natvig D.O."/>
            <person name="Lalanne C."/>
            <person name="Gautier V."/>
            <person name="Ament-Velasquez S.L."/>
            <person name="Kruys A."/>
            <person name="Hutchinson M.I."/>
            <person name="Powell A.J."/>
            <person name="Barry K."/>
            <person name="Miller A.N."/>
            <person name="Grigoriev I.V."/>
            <person name="Debuchy R."/>
            <person name="Gladieux P."/>
            <person name="Hiltunen Thoren M."/>
            <person name="Johannesson H."/>
        </authorList>
    </citation>
    <scope>NUCLEOTIDE SEQUENCE</scope>
    <source>
        <strain evidence="5">CBS 232.78</strain>
    </source>
</reference>
<keyword evidence="3" id="KW-0413">Isomerase</keyword>
<dbReference type="Proteomes" id="UP001285441">
    <property type="component" value="Unassembled WGS sequence"/>
</dbReference>
<gene>
    <name evidence="5" type="ORF">B0H63DRAFT_486875</name>
</gene>
<dbReference type="EMBL" id="JAULSW010000009">
    <property type="protein sequence ID" value="KAK3370369.1"/>
    <property type="molecule type" value="Genomic_DNA"/>
</dbReference>
<evidence type="ECO:0000256" key="1">
    <source>
        <dbReference type="ARBA" id="ARBA00005446"/>
    </source>
</evidence>
<keyword evidence="6" id="KW-1185">Reference proteome</keyword>
<organism evidence="5 6">
    <name type="scientific">Podospora didyma</name>
    <dbReference type="NCBI Taxonomy" id="330526"/>
    <lineage>
        <taxon>Eukaryota</taxon>
        <taxon>Fungi</taxon>
        <taxon>Dikarya</taxon>
        <taxon>Ascomycota</taxon>
        <taxon>Pezizomycotina</taxon>
        <taxon>Sordariomycetes</taxon>
        <taxon>Sordariomycetidae</taxon>
        <taxon>Sordariales</taxon>
        <taxon>Podosporaceae</taxon>
        <taxon>Podospora</taxon>
    </lineage>
</organism>